<comment type="caution">
    <text evidence="6">The sequence shown here is derived from an EMBL/GenBank/DDBJ whole genome shotgun (WGS) entry which is preliminary data.</text>
</comment>
<evidence type="ECO:0000256" key="3">
    <source>
        <dbReference type="ARBA" id="ARBA00023125"/>
    </source>
</evidence>
<dbReference type="GO" id="GO:0043565">
    <property type="term" value="F:sequence-specific DNA binding"/>
    <property type="evidence" value="ECO:0007669"/>
    <property type="project" value="TreeGrafter"/>
</dbReference>
<evidence type="ECO:0000259" key="5">
    <source>
        <dbReference type="PROSITE" id="PS50931"/>
    </source>
</evidence>
<sequence length="299" mass="31908">MDRITAAEVFVTIAERGSLTAAADGLDMSRAMVTRYLAQMEAWSGARLLHRSTRRISLTSAGEAALARCRQMLEIAGQMAVTDGPEAETPRGLLRVACAQVLAQQVLGAAMTAFLKRYPATAVDLVVDGRTVNLVEERIDLAIRITEQLDPSLIARPLGVCPSVLCAAPSYLAAHGTPRDVTELAVHNCLTYSYFGKSLWKFKDAASGEPSAVAVGGNLSANDSMTLLAAAREGAGIAMQPVFAAAPLIASGQLVRLLPGHEAQTLDIYGVYNSRRQMPAALRVLIDFLVDWFATHLAT</sequence>
<dbReference type="EMBL" id="JACCAU010000001">
    <property type="protein sequence ID" value="NYH16396.1"/>
    <property type="molecule type" value="Genomic_DNA"/>
</dbReference>
<keyword evidence="2" id="KW-0805">Transcription regulation</keyword>
<dbReference type="PANTHER" id="PTHR30537:SF35">
    <property type="entry name" value="TRANSCRIPTIONAL REGULATORY PROTEIN"/>
    <property type="match status" value="1"/>
</dbReference>
<evidence type="ECO:0000313" key="6">
    <source>
        <dbReference type="EMBL" id="NYH16396.1"/>
    </source>
</evidence>
<dbReference type="InterPro" id="IPR058163">
    <property type="entry name" value="LysR-type_TF_proteobact-type"/>
</dbReference>
<feature type="domain" description="HTH lysR-type" evidence="5">
    <location>
        <begin position="1"/>
        <end position="59"/>
    </location>
</feature>
<protein>
    <submittedName>
        <fullName evidence="6">DNA-binding transcriptional LysR family regulator</fullName>
    </submittedName>
</protein>
<dbReference type="InterPro" id="IPR000847">
    <property type="entry name" value="LysR_HTH_N"/>
</dbReference>
<dbReference type="InterPro" id="IPR036390">
    <property type="entry name" value="WH_DNA-bd_sf"/>
</dbReference>
<dbReference type="GO" id="GO:0006351">
    <property type="term" value="P:DNA-templated transcription"/>
    <property type="evidence" value="ECO:0007669"/>
    <property type="project" value="TreeGrafter"/>
</dbReference>
<comment type="similarity">
    <text evidence="1">Belongs to the LysR transcriptional regulatory family.</text>
</comment>
<dbReference type="InterPro" id="IPR036388">
    <property type="entry name" value="WH-like_DNA-bd_sf"/>
</dbReference>
<evidence type="ECO:0000256" key="2">
    <source>
        <dbReference type="ARBA" id="ARBA00023015"/>
    </source>
</evidence>
<dbReference type="Pfam" id="PF00126">
    <property type="entry name" value="HTH_1"/>
    <property type="match status" value="1"/>
</dbReference>
<dbReference type="Pfam" id="PF03466">
    <property type="entry name" value="LysR_substrate"/>
    <property type="match status" value="1"/>
</dbReference>
<dbReference type="FunFam" id="3.40.190.290:FF:000001">
    <property type="entry name" value="Transcriptional regulator, LysR family"/>
    <property type="match status" value="1"/>
</dbReference>
<accession>A0A7Y9W9Z0</accession>
<proteinExistence type="inferred from homology"/>
<dbReference type="CDD" id="cd08422">
    <property type="entry name" value="PBP2_CrgA_like"/>
    <property type="match status" value="1"/>
</dbReference>
<dbReference type="GO" id="GO:0003700">
    <property type="term" value="F:DNA-binding transcription factor activity"/>
    <property type="evidence" value="ECO:0007669"/>
    <property type="project" value="InterPro"/>
</dbReference>
<dbReference type="AlphaFoldDB" id="A0A7Y9W9Z0"/>
<organism evidence="6 7">
    <name type="scientific">Paraburkholderia bryophila</name>
    <dbReference type="NCBI Taxonomy" id="420952"/>
    <lineage>
        <taxon>Bacteria</taxon>
        <taxon>Pseudomonadati</taxon>
        <taxon>Pseudomonadota</taxon>
        <taxon>Betaproteobacteria</taxon>
        <taxon>Burkholderiales</taxon>
        <taxon>Burkholderiaceae</taxon>
        <taxon>Paraburkholderia</taxon>
    </lineage>
</organism>
<name>A0A7Y9W9Z0_9BURK</name>
<dbReference type="PANTHER" id="PTHR30537">
    <property type="entry name" value="HTH-TYPE TRANSCRIPTIONAL REGULATOR"/>
    <property type="match status" value="1"/>
</dbReference>
<dbReference type="Gene3D" id="3.40.190.290">
    <property type="match status" value="1"/>
</dbReference>
<dbReference type="FunFam" id="1.10.10.10:FF:000001">
    <property type="entry name" value="LysR family transcriptional regulator"/>
    <property type="match status" value="1"/>
</dbReference>
<evidence type="ECO:0000256" key="1">
    <source>
        <dbReference type="ARBA" id="ARBA00009437"/>
    </source>
</evidence>
<evidence type="ECO:0000313" key="7">
    <source>
        <dbReference type="Proteomes" id="UP000572540"/>
    </source>
</evidence>
<keyword evidence="3 6" id="KW-0238">DNA-binding</keyword>
<evidence type="ECO:0000256" key="4">
    <source>
        <dbReference type="ARBA" id="ARBA00023163"/>
    </source>
</evidence>
<dbReference type="PROSITE" id="PS50931">
    <property type="entry name" value="HTH_LYSR"/>
    <property type="match status" value="1"/>
</dbReference>
<dbReference type="Gene3D" id="1.10.10.10">
    <property type="entry name" value="Winged helix-like DNA-binding domain superfamily/Winged helix DNA-binding domain"/>
    <property type="match status" value="1"/>
</dbReference>
<dbReference type="RefSeq" id="WP_179712685.1">
    <property type="nucleotide sequence ID" value="NZ_JACCAU010000001.1"/>
</dbReference>
<dbReference type="SUPFAM" id="SSF53850">
    <property type="entry name" value="Periplasmic binding protein-like II"/>
    <property type="match status" value="1"/>
</dbReference>
<dbReference type="Proteomes" id="UP000572540">
    <property type="component" value="Unassembled WGS sequence"/>
</dbReference>
<keyword evidence="4" id="KW-0804">Transcription</keyword>
<reference evidence="6 7" key="1">
    <citation type="submission" date="2020-07" db="EMBL/GenBank/DDBJ databases">
        <title>Exploring microbial biodiversity for novel pathways involved in the catabolism of aromatic compounds derived from lignin.</title>
        <authorList>
            <person name="Elkins J."/>
        </authorList>
    </citation>
    <scope>NUCLEOTIDE SEQUENCE [LARGE SCALE GENOMIC DNA]</scope>
    <source>
        <strain evidence="6 7">H2C3B</strain>
    </source>
</reference>
<dbReference type="InterPro" id="IPR005119">
    <property type="entry name" value="LysR_subst-bd"/>
</dbReference>
<gene>
    <name evidence="6" type="ORF">GGD41_003624</name>
</gene>
<dbReference type="SUPFAM" id="SSF46785">
    <property type="entry name" value="Winged helix' DNA-binding domain"/>
    <property type="match status" value="1"/>
</dbReference>